<dbReference type="Pfam" id="PF05930">
    <property type="entry name" value="Phage_AlpA"/>
    <property type="match status" value="1"/>
</dbReference>
<evidence type="ECO:0000313" key="2">
    <source>
        <dbReference type="Proteomes" id="UP000541535"/>
    </source>
</evidence>
<dbReference type="InterPro" id="IPR052931">
    <property type="entry name" value="Prophage_regulatory_activator"/>
</dbReference>
<dbReference type="Proteomes" id="UP000541535">
    <property type="component" value="Unassembled WGS sequence"/>
</dbReference>
<sequence>MTVTYPALPKLTVLRRKQVEDRTGLSRSTIYEKINSRSPRYDPHFPKPIRLSSDAVGWIEAEVNAWIALRVRHSRC</sequence>
<comment type="caution">
    <text evidence="1">The sequence shown here is derived from an EMBL/GenBank/DDBJ whole genome shotgun (WGS) entry which is preliminary data.</text>
</comment>
<evidence type="ECO:0000313" key="1">
    <source>
        <dbReference type="EMBL" id="MBB3117568.1"/>
    </source>
</evidence>
<dbReference type="PANTHER" id="PTHR36154">
    <property type="entry name" value="DNA-BINDING TRANSCRIPTIONAL ACTIVATOR ALPA"/>
    <property type="match status" value="1"/>
</dbReference>
<dbReference type="RefSeq" id="WP_183439496.1">
    <property type="nucleotide sequence ID" value="NZ_JACHXD010000001.1"/>
</dbReference>
<dbReference type="EMBL" id="JACHXD010000001">
    <property type="protein sequence ID" value="MBB3117568.1"/>
    <property type="molecule type" value="Genomic_DNA"/>
</dbReference>
<organism evidence="1 2">
    <name type="scientific">Pseudoduganella violacea</name>
    <dbReference type="NCBI Taxonomy" id="1715466"/>
    <lineage>
        <taxon>Bacteria</taxon>
        <taxon>Pseudomonadati</taxon>
        <taxon>Pseudomonadota</taxon>
        <taxon>Betaproteobacteria</taxon>
        <taxon>Burkholderiales</taxon>
        <taxon>Oxalobacteraceae</taxon>
        <taxon>Telluria group</taxon>
        <taxon>Pseudoduganella</taxon>
    </lineage>
</organism>
<protein>
    <submittedName>
        <fullName evidence="1">Prophage regulatory protein</fullName>
    </submittedName>
</protein>
<reference evidence="1 2" key="1">
    <citation type="submission" date="2020-08" db="EMBL/GenBank/DDBJ databases">
        <title>Genomic Encyclopedia of Type Strains, Phase III (KMG-III): the genomes of soil and plant-associated and newly described type strains.</title>
        <authorList>
            <person name="Whitman W."/>
        </authorList>
    </citation>
    <scope>NUCLEOTIDE SEQUENCE [LARGE SCALE GENOMIC DNA]</scope>
    <source>
        <strain evidence="1 2">CECT 8897</strain>
    </source>
</reference>
<dbReference type="PANTHER" id="PTHR36154:SF1">
    <property type="entry name" value="DNA-BINDING TRANSCRIPTIONAL ACTIVATOR ALPA"/>
    <property type="match status" value="1"/>
</dbReference>
<dbReference type="InterPro" id="IPR010260">
    <property type="entry name" value="AlpA"/>
</dbReference>
<accession>A0A7W5B6R5</accession>
<proteinExistence type="predicted"/>
<name>A0A7W5B6R5_9BURK</name>
<dbReference type="AlphaFoldDB" id="A0A7W5B6R5"/>
<keyword evidence="2" id="KW-1185">Reference proteome</keyword>
<dbReference type="Gene3D" id="1.10.238.160">
    <property type="match status" value="1"/>
</dbReference>
<gene>
    <name evidence="1" type="ORF">FHS03_000587</name>
</gene>